<evidence type="ECO:0000259" key="14">
    <source>
        <dbReference type="SMART" id="SM00831"/>
    </source>
</evidence>
<comment type="similarity">
    <text evidence="2">Belongs to the cation transport ATPase (P-type) (TC 3.A.3) family. Type IIA subfamily.</text>
</comment>
<keyword evidence="8" id="KW-0460">Magnesium</keyword>
<dbReference type="PANTHER" id="PTHR43294:SF21">
    <property type="entry name" value="CATION TRANSPORTING ATPASE"/>
    <property type="match status" value="1"/>
</dbReference>
<dbReference type="NCBIfam" id="TIGR01494">
    <property type="entry name" value="ATPase_P-type"/>
    <property type="match status" value="2"/>
</dbReference>
<comment type="subcellular location">
    <subcellularLocation>
        <location evidence="1">Cell membrane</location>
        <topology evidence="1">Multi-pass membrane protein</topology>
    </subcellularLocation>
</comment>
<dbReference type="InterPro" id="IPR008250">
    <property type="entry name" value="ATPase_P-typ_transduc_dom_A_sf"/>
</dbReference>
<organism evidence="15 16">
    <name type="scientific">Neoroseomonas eburnea</name>
    <dbReference type="NCBI Taxonomy" id="1346889"/>
    <lineage>
        <taxon>Bacteria</taxon>
        <taxon>Pseudomonadati</taxon>
        <taxon>Pseudomonadota</taxon>
        <taxon>Alphaproteobacteria</taxon>
        <taxon>Acetobacterales</taxon>
        <taxon>Acetobacteraceae</taxon>
        <taxon>Neoroseomonas</taxon>
    </lineage>
</organism>
<dbReference type="InterPro" id="IPR004014">
    <property type="entry name" value="ATPase_P-typ_cation-transptr_N"/>
</dbReference>
<name>A0A9X9X8G6_9PROT</name>
<dbReference type="GO" id="GO:0005524">
    <property type="term" value="F:ATP binding"/>
    <property type="evidence" value="ECO:0007669"/>
    <property type="project" value="UniProtKB-KW"/>
</dbReference>
<keyword evidence="16" id="KW-1185">Reference proteome</keyword>
<dbReference type="SUPFAM" id="SSF81653">
    <property type="entry name" value="Calcium ATPase, transduction domain A"/>
    <property type="match status" value="1"/>
</dbReference>
<dbReference type="SFLD" id="SFLDG00002">
    <property type="entry name" value="C1.7:_P-type_atpase_like"/>
    <property type="match status" value="1"/>
</dbReference>
<evidence type="ECO:0000313" key="15">
    <source>
        <dbReference type="EMBL" id="MBR0680002.1"/>
    </source>
</evidence>
<dbReference type="GO" id="GO:0005391">
    <property type="term" value="F:P-type sodium:potassium-exchanging transporter activity"/>
    <property type="evidence" value="ECO:0007669"/>
    <property type="project" value="TreeGrafter"/>
</dbReference>
<keyword evidence="5 13" id="KW-0812">Transmembrane</keyword>
<dbReference type="GO" id="GO:1902600">
    <property type="term" value="P:proton transmembrane transport"/>
    <property type="evidence" value="ECO:0007669"/>
    <property type="project" value="TreeGrafter"/>
</dbReference>
<dbReference type="InterPro" id="IPR023298">
    <property type="entry name" value="ATPase_P-typ_TM_dom_sf"/>
</dbReference>
<comment type="caution">
    <text evidence="15">The sequence shown here is derived from an EMBL/GenBank/DDBJ whole genome shotgun (WGS) entry which is preliminary data.</text>
</comment>
<dbReference type="InterPro" id="IPR001757">
    <property type="entry name" value="P_typ_ATPase"/>
</dbReference>
<evidence type="ECO:0000256" key="4">
    <source>
        <dbReference type="ARBA" id="ARBA00022553"/>
    </source>
</evidence>
<dbReference type="InterPro" id="IPR044492">
    <property type="entry name" value="P_typ_ATPase_HD_dom"/>
</dbReference>
<keyword evidence="6" id="KW-0547">Nucleotide-binding</keyword>
<feature type="transmembrane region" description="Helical" evidence="13">
    <location>
        <begin position="280"/>
        <end position="307"/>
    </location>
</feature>
<dbReference type="GO" id="GO:0005886">
    <property type="term" value="C:plasma membrane"/>
    <property type="evidence" value="ECO:0007669"/>
    <property type="project" value="UniProtKB-SubCell"/>
</dbReference>
<dbReference type="SUPFAM" id="SSF56784">
    <property type="entry name" value="HAD-like"/>
    <property type="match status" value="1"/>
</dbReference>
<evidence type="ECO:0000256" key="8">
    <source>
        <dbReference type="ARBA" id="ARBA00022842"/>
    </source>
</evidence>
<dbReference type="Pfam" id="PF00690">
    <property type="entry name" value="Cation_ATPase_N"/>
    <property type="match status" value="1"/>
</dbReference>
<evidence type="ECO:0000256" key="11">
    <source>
        <dbReference type="ARBA" id="ARBA00023136"/>
    </source>
</evidence>
<feature type="transmembrane region" description="Helical" evidence="13">
    <location>
        <begin position="692"/>
        <end position="717"/>
    </location>
</feature>
<evidence type="ECO:0000256" key="7">
    <source>
        <dbReference type="ARBA" id="ARBA00022840"/>
    </source>
</evidence>
<dbReference type="Pfam" id="PF13246">
    <property type="entry name" value="Cation_ATPase"/>
    <property type="match status" value="1"/>
</dbReference>
<dbReference type="Gene3D" id="1.20.1110.10">
    <property type="entry name" value="Calcium-transporting ATPase, transmembrane domain"/>
    <property type="match status" value="1"/>
</dbReference>
<dbReference type="Proteomes" id="UP001138709">
    <property type="component" value="Unassembled WGS sequence"/>
</dbReference>
<protein>
    <submittedName>
        <fullName evidence="15">HAD-IC family P-type ATPase</fullName>
    </submittedName>
</protein>
<dbReference type="InterPro" id="IPR023214">
    <property type="entry name" value="HAD_sf"/>
</dbReference>
<keyword evidence="10 13" id="KW-1133">Transmembrane helix</keyword>
<dbReference type="SFLD" id="SFLDF00027">
    <property type="entry name" value="p-type_atpase"/>
    <property type="match status" value="1"/>
</dbReference>
<feature type="transmembrane region" description="Helical" evidence="13">
    <location>
        <begin position="857"/>
        <end position="883"/>
    </location>
</feature>
<dbReference type="SMART" id="SM00831">
    <property type="entry name" value="Cation_ATPase_N"/>
    <property type="match status" value="1"/>
</dbReference>
<proteinExistence type="inferred from homology"/>
<dbReference type="Gene3D" id="3.40.50.1000">
    <property type="entry name" value="HAD superfamily/HAD-like"/>
    <property type="match status" value="1"/>
</dbReference>
<evidence type="ECO:0000256" key="2">
    <source>
        <dbReference type="ARBA" id="ARBA00005675"/>
    </source>
</evidence>
<feature type="transmembrane region" description="Helical" evidence="13">
    <location>
        <begin position="799"/>
        <end position="816"/>
    </location>
</feature>
<feature type="transmembrane region" description="Helical" evidence="13">
    <location>
        <begin position="66"/>
        <end position="84"/>
    </location>
</feature>
<dbReference type="GO" id="GO:1990573">
    <property type="term" value="P:potassium ion import across plasma membrane"/>
    <property type="evidence" value="ECO:0007669"/>
    <property type="project" value="TreeGrafter"/>
</dbReference>
<feature type="region of interest" description="Disordered" evidence="12">
    <location>
        <begin position="1"/>
        <end position="21"/>
    </location>
</feature>
<feature type="domain" description="Cation-transporting P-type ATPase N-terminal" evidence="14">
    <location>
        <begin position="13"/>
        <end position="86"/>
    </location>
</feature>
<reference evidence="15" key="2">
    <citation type="journal article" date="2021" name="Syst. Appl. Microbiol.">
        <title>Roseomonas hellenica sp. nov., isolated from roots of wild-growing Alkanna tinctoria.</title>
        <authorList>
            <person name="Rat A."/>
            <person name="Naranjo H.D."/>
            <person name="Lebbe L."/>
            <person name="Cnockaert M."/>
            <person name="Krigas N."/>
            <person name="Grigoriadou K."/>
            <person name="Maloupa E."/>
            <person name="Willems A."/>
        </authorList>
    </citation>
    <scope>NUCLEOTIDE SEQUENCE</scope>
    <source>
        <strain evidence="15">LMG 31228</strain>
    </source>
</reference>
<dbReference type="EMBL" id="JAAEDL010000004">
    <property type="protein sequence ID" value="MBR0680002.1"/>
    <property type="molecule type" value="Genomic_DNA"/>
</dbReference>
<dbReference type="PRINTS" id="PR00119">
    <property type="entry name" value="CATATPASE"/>
</dbReference>
<evidence type="ECO:0000256" key="9">
    <source>
        <dbReference type="ARBA" id="ARBA00022967"/>
    </source>
</evidence>
<dbReference type="AlphaFoldDB" id="A0A9X9X8G6"/>
<dbReference type="FunFam" id="2.70.150.10:FF:000160">
    <property type="entry name" value="Sarcoplasmic/endoplasmic reticulum calcium ATPase 1"/>
    <property type="match status" value="1"/>
</dbReference>
<evidence type="ECO:0000256" key="5">
    <source>
        <dbReference type="ARBA" id="ARBA00022692"/>
    </source>
</evidence>
<evidence type="ECO:0000256" key="12">
    <source>
        <dbReference type="SAM" id="MobiDB-lite"/>
    </source>
</evidence>
<dbReference type="RefSeq" id="WP_246522939.1">
    <property type="nucleotide sequence ID" value="NZ_JAAEDL010000004.1"/>
</dbReference>
<keyword evidence="9" id="KW-1278">Translocase</keyword>
<dbReference type="Gene3D" id="2.70.150.10">
    <property type="entry name" value="Calcium-transporting ATPase, cytoplasmic transduction domain A"/>
    <property type="match status" value="1"/>
</dbReference>
<dbReference type="GO" id="GO:0016887">
    <property type="term" value="F:ATP hydrolysis activity"/>
    <property type="evidence" value="ECO:0007669"/>
    <property type="project" value="InterPro"/>
</dbReference>
<dbReference type="SUPFAM" id="SSF81665">
    <property type="entry name" value="Calcium ATPase, transmembrane domain M"/>
    <property type="match status" value="1"/>
</dbReference>
<sequence>MSAQDRADASPSPSHAMSPGEVQARLDVGAEGLSGPAAEERLRRHGPNRLPEPPRRGALLRFLDQFRNLLIYVLLAAAAASALLGHPLDAAVILAVVVLNAIVGFIQEGKAEQALAAIRDLLAPRASVIRDGRRQEIDAQEAVPGDIVLLEAGDRVPADLRILSARGLRAEEAMLTGESVPADKSADAVPEEAALGDRRSLLFSGTLVVAGQARGVVVGTGAATEIGKVSAMLAGVETLETPLLRRMDRFARQVTLAVLALAVLAFGVALLRGWPAAEAFMAVVGLAVAAIPEGLPAVLTVTLAIGVRRMAARNAIIRRLPAVETLGAVGVICSDKTGTFTRNEMVAGAVVTSAGELAIEGAGYGPKASIMAAEGGDPDPETIGLLRRLARAGALCNDAALAPGDAGHWQVLGDPMEGALIALAARAGVAAEEPRLDAIPFDARHRWMATLHEDGEGGRILAVKGAPEALLPLCRHEAAPEGVRALDPAAWEAAAHRLADGGYRVLALAEARLPDDAGLADARLPRLTMLGLVGLVDPPRTEAIAAVAACRSAGIRVKMITGDHPGTARAIAGALGLDATGRALTGVDLDSLDDEALQGAAAETDVFARTSPEQKLRLVTALQAGGAVVAMTGDGVNDAPALKRADVGVAMGRKGTEAAKEAADMVLADDNFASIAAAVREGRTVYDNLQKVIAWTLPTNGGESLVVLAAIGLGLALPMSPVQILWINMVTAVALGLTLAFEPPERDVMGRPPRVPGASLLPAVLAWRVVFVSAVMAGCAFALDLWATARGLSVEESRTLVVNAIVAMEVGYLFAARQSRGSGFSAEGFRGTPAIWTGIAITSAAQAAMTWAPPLQWTFGTASLGVTEVPACLGAGALLLVLVEAEKALRRAR</sequence>
<dbReference type="InterPro" id="IPR050510">
    <property type="entry name" value="Cation_transp_ATPase_P-type"/>
</dbReference>
<evidence type="ECO:0000256" key="1">
    <source>
        <dbReference type="ARBA" id="ARBA00004651"/>
    </source>
</evidence>
<keyword evidence="3" id="KW-1003">Cell membrane</keyword>
<dbReference type="InterPro" id="IPR059000">
    <property type="entry name" value="ATPase_P-type_domA"/>
</dbReference>
<dbReference type="GO" id="GO:0036376">
    <property type="term" value="P:sodium ion export across plasma membrane"/>
    <property type="evidence" value="ECO:0007669"/>
    <property type="project" value="TreeGrafter"/>
</dbReference>
<dbReference type="PANTHER" id="PTHR43294">
    <property type="entry name" value="SODIUM/POTASSIUM-TRANSPORTING ATPASE SUBUNIT ALPHA"/>
    <property type="match status" value="1"/>
</dbReference>
<evidence type="ECO:0000256" key="13">
    <source>
        <dbReference type="SAM" id="Phobius"/>
    </source>
</evidence>
<dbReference type="InterPro" id="IPR006068">
    <property type="entry name" value="ATPase_P-typ_cation-transptr_C"/>
</dbReference>
<dbReference type="GO" id="GO:0006883">
    <property type="term" value="P:intracellular sodium ion homeostasis"/>
    <property type="evidence" value="ECO:0007669"/>
    <property type="project" value="TreeGrafter"/>
</dbReference>
<gene>
    <name evidence="15" type="ORF">GXW74_05850</name>
</gene>
<keyword evidence="7" id="KW-0067">ATP-binding</keyword>
<reference evidence="15" key="1">
    <citation type="submission" date="2020-01" db="EMBL/GenBank/DDBJ databases">
        <authorList>
            <person name="Rat A."/>
        </authorList>
    </citation>
    <scope>NUCLEOTIDE SEQUENCE</scope>
    <source>
        <strain evidence="15">LMG 31228</strain>
    </source>
</reference>
<dbReference type="PRINTS" id="PR00120">
    <property type="entry name" value="HATPASE"/>
</dbReference>
<dbReference type="SFLD" id="SFLDS00003">
    <property type="entry name" value="Haloacid_Dehalogenase"/>
    <property type="match status" value="1"/>
</dbReference>
<dbReference type="Pfam" id="PF00122">
    <property type="entry name" value="E1-E2_ATPase"/>
    <property type="match status" value="1"/>
</dbReference>
<dbReference type="SUPFAM" id="SSF81660">
    <property type="entry name" value="Metal cation-transporting ATPase, ATP-binding domain N"/>
    <property type="match status" value="1"/>
</dbReference>
<evidence type="ECO:0000256" key="10">
    <source>
        <dbReference type="ARBA" id="ARBA00022989"/>
    </source>
</evidence>
<dbReference type="Pfam" id="PF00689">
    <property type="entry name" value="Cation_ATPase_C"/>
    <property type="match status" value="1"/>
</dbReference>
<dbReference type="GO" id="GO:0030007">
    <property type="term" value="P:intracellular potassium ion homeostasis"/>
    <property type="evidence" value="ECO:0007669"/>
    <property type="project" value="TreeGrafter"/>
</dbReference>
<accession>A0A9X9X8G6</accession>
<evidence type="ECO:0000256" key="6">
    <source>
        <dbReference type="ARBA" id="ARBA00022741"/>
    </source>
</evidence>
<evidence type="ECO:0000313" key="16">
    <source>
        <dbReference type="Proteomes" id="UP001138709"/>
    </source>
</evidence>
<dbReference type="Gene3D" id="3.40.1110.10">
    <property type="entry name" value="Calcium-transporting ATPase, cytoplasmic domain N"/>
    <property type="match status" value="1"/>
</dbReference>
<dbReference type="InterPro" id="IPR036412">
    <property type="entry name" value="HAD-like_sf"/>
</dbReference>
<keyword evidence="11 13" id="KW-0472">Membrane</keyword>
<dbReference type="Pfam" id="PF08282">
    <property type="entry name" value="Hydrolase_3"/>
    <property type="match status" value="1"/>
</dbReference>
<keyword evidence="4" id="KW-0597">Phosphoprotein</keyword>
<feature type="transmembrane region" description="Helical" evidence="13">
    <location>
        <begin position="254"/>
        <end position="274"/>
    </location>
</feature>
<dbReference type="InterPro" id="IPR023299">
    <property type="entry name" value="ATPase_P-typ_cyto_dom_N"/>
</dbReference>
<feature type="transmembrane region" description="Helical" evidence="13">
    <location>
        <begin position="90"/>
        <end position="106"/>
    </location>
</feature>
<evidence type="ECO:0000256" key="3">
    <source>
        <dbReference type="ARBA" id="ARBA00022475"/>
    </source>
</evidence>
<feature type="transmembrane region" description="Helical" evidence="13">
    <location>
        <begin position="761"/>
        <end position="787"/>
    </location>
</feature>